<protein>
    <recommendedName>
        <fullName evidence="6">Ribonuclease D</fullName>
        <shortName evidence="6">RNase D</shortName>
        <ecNumber evidence="6">3.1.13.5</ecNumber>
    </recommendedName>
</protein>
<evidence type="ECO:0000256" key="4">
    <source>
        <dbReference type="ARBA" id="ARBA00022801"/>
    </source>
</evidence>
<keyword evidence="1 6" id="KW-0963">Cytoplasm</keyword>
<reference evidence="8" key="1">
    <citation type="submission" date="2022-08" db="EMBL/GenBank/DDBJ databases">
        <title>Chelativorans sichuanense sp. nov., a paraffin oil-degrading bacterium isolated from a mixture of oil-based drill cuttings and paddy soil.</title>
        <authorList>
            <person name="Yu J."/>
            <person name="Liu H."/>
            <person name="Chen Q."/>
        </authorList>
    </citation>
    <scope>NUCLEOTIDE SEQUENCE</scope>
    <source>
        <strain evidence="8">SCAU 2101</strain>
    </source>
</reference>
<dbReference type="InterPro" id="IPR012337">
    <property type="entry name" value="RNaseH-like_sf"/>
</dbReference>
<dbReference type="SUPFAM" id="SSF47819">
    <property type="entry name" value="HRDC-like"/>
    <property type="match status" value="2"/>
</dbReference>
<dbReference type="Pfam" id="PF01612">
    <property type="entry name" value="DNA_pol_A_exo1"/>
    <property type="match status" value="1"/>
</dbReference>
<dbReference type="GO" id="GO:0005737">
    <property type="term" value="C:cytoplasm"/>
    <property type="evidence" value="ECO:0007669"/>
    <property type="project" value="UniProtKB-SubCell"/>
</dbReference>
<keyword evidence="2 6" id="KW-0819">tRNA processing</keyword>
<dbReference type="PROSITE" id="PS50967">
    <property type="entry name" value="HRDC"/>
    <property type="match status" value="1"/>
</dbReference>
<dbReference type="InterPro" id="IPR036397">
    <property type="entry name" value="RNaseH_sf"/>
</dbReference>
<organism evidence="8 9">
    <name type="scientific">Chelativorans petroleitrophicus</name>
    <dbReference type="NCBI Taxonomy" id="2975484"/>
    <lineage>
        <taxon>Bacteria</taxon>
        <taxon>Pseudomonadati</taxon>
        <taxon>Pseudomonadota</taxon>
        <taxon>Alphaproteobacteria</taxon>
        <taxon>Hyphomicrobiales</taxon>
        <taxon>Phyllobacteriaceae</taxon>
        <taxon>Chelativorans</taxon>
    </lineage>
</organism>
<comment type="cofactor">
    <cofactor evidence="6">
        <name>a divalent metal cation</name>
        <dbReference type="ChEBI" id="CHEBI:60240"/>
    </cofactor>
</comment>
<dbReference type="InterPro" id="IPR010997">
    <property type="entry name" value="HRDC-like_sf"/>
</dbReference>
<dbReference type="SUPFAM" id="SSF53098">
    <property type="entry name" value="Ribonuclease H-like"/>
    <property type="match status" value="1"/>
</dbReference>
<gene>
    <name evidence="6 8" type="primary">rnd</name>
    <name evidence="8" type="ORF">NYR54_13390</name>
</gene>
<dbReference type="CDD" id="cd06142">
    <property type="entry name" value="RNaseD_exo"/>
    <property type="match status" value="1"/>
</dbReference>
<dbReference type="InterPro" id="IPR006292">
    <property type="entry name" value="RNase_D"/>
</dbReference>
<dbReference type="AlphaFoldDB" id="A0A9X2XAT4"/>
<sequence>MELIKTPSQLEKAVAALEQSDFITIDTEFIRETTFWPELCLIQMAAPGVTALVDPLAEGMDLEPFFRLMANERVIKVFHAARQDIEIIYHRGGLIPHPIFDTQVAAMVCGFGDSVSYEQLVFRITGEHIDKASRFTDWRHRPLSEKQLRYAIADVTHLIPVFQNLRAQLEREGRAHWLKEEMDVLTARETYDVHPEDAWKRLKLRVRKPVELAVLQRVAAWREREARERNVPRGRVLKDDAIYEIAQQQPRDAEALGRLRSMPKGWERSAAASGLLKAVNEALALPKDELPKLPKPQHAPEGAAAAAELIKVLLKLVAEREGVAPKMLASSDDIDRITAQGENAAVPALSGWRREVFGEEALKLLRGEIALRFTGRRVETFTLEERIISAAE</sequence>
<dbReference type="GO" id="GO:0008408">
    <property type="term" value="F:3'-5' exonuclease activity"/>
    <property type="evidence" value="ECO:0007669"/>
    <property type="project" value="InterPro"/>
</dbReference>
<evidence type="ECO:0000256" key="6">
    <source>
        <dbReference type="HAMAP-Rule" id="MF_01899"/>
    </source>
</evidence>
<dbReference type="GO" id="GO:0000166">
    <property type="term" value="F:nucleotide binding"/>
    <property type="evidence" value="ECO:0007669"/>
    <property type="project" value="InterPro"/>
</dbReference>
<accession>A0A9X2XAT4</accession>
<dbReference type="NCBIfam" id="TIGR01388">
    <property type="entry name" value="rnd"/>
    <property type="match status" value="1"/>
</dbReference>
<evidence type="ECO:0000256" key="5">
    <source>
        <dbReference type="ARBA" id="ARBA00022839"/>
    </source>
</evidence>
<dbReference type="InterPro" id="IPR051086">
    <property type="entry name" value="RNase_D-like"/>
</dbReference>
<evidence type="ECO:0000313" key="9">
    <source>
        <dbReference type="Proteomes" id="UP001149009"/>
    </source>
</evidence>
<evidence type="ECO:0000256" key="2">
    <source>
        <dbReference type="ARBA" id="ARBA00022694"/>
    </source>
</evidence>
<dbReference type="InterPro" id="IPR044876">
    <property type="entry name" value="HRDC_dom_sf"/>
</dbReference>
<dbReference type="GO" id="GO:0003676">
    <property type="term" value="F:nucleic acid binding"/>
    <property type="evidence" value="ECO:0007669"/>
    <property type="project" value="InterPro"/>
</dbReference>
<dbReference type="PANTHER" id="PTHR47649">
    <property type="entry name" value="RIBONUCLEASE D"/>
    <property type="match status" value="1"/>
</dbReference>
<proteinExistence type="inferred from homology"/>
<name>A0A9X2XAT4_9HYPH</name>
<comment type="similarity">
    <text evidence="6">Belongs to the RNase D family.</text>
</comment>
<keyword evidence="3 6" id="KW-0540">Nuclease</keyword>
<dbReference type="EC" id="3.1.13.5" evidence="6"/>
<dbReference type="GO" id="GO:0042780">
    <property type="term" value="P:tRNA 3'-end processing"/>
    <property type="evidence" value="ECO:0007669"/>
    <property type="project" value="UniProtKB-UniRule"/>
</dbReference>
<keyword evidence="9" id="KW-1185">Reference proteome</keyword>
<dbReference type="HAMAP" id="MF_01899">
    <property type="entry name" value="RNase_D"/>
    <property type="match status" value="1"/>
</dbReference>
<dbReference type="Proteomes" id="UP001149009">
    <property type="component" value="Unassembled WGS sequence"/>
</dbReference>
<dbReference type="InterPro" id="IPR002562">
    <property type="entry name" value="3'-5'_exonuclease_dom"/>
</dbReference>
<feature type="domain" description="HRDC" evidence="7">
    <location>
        <begin position="208"/>
        <end position="289"/>
    </location>
</feature>
<keyword evidence="4 6" id="KW-0378">Hydrolase</keyword>
<evidence type="ECO:0000256" key="1">
    <source>
        <dbReference type="ARBA" id="ARBA00022490"/>
    </source>
</evidence>
<comment type="caution">
    <text evidence="8">The sequence shown here is derived from an EMBL/GenBank/DDBJ whole genome shotgun (WGS) entry which is preliminary data.</text>
</comment>
<dbReference type="EMBL" id="JAODNV010000014">
    <property type="protein sequence ID" value="MCT8991274.1"/>
    <property type="molecule type" value="Genomic_DNA"/>
</dbReference>
<comment type="catalytic activity">
    <reaction evidence="6">
        <text>Exonucleolytic cleavage that removes extra residues from the 3'-terminus of tRNA to produce 5'-mononucleotides.</text>
        <dbReference type="EC" id="3.1.13.5"/>
    </reaction>
</comment>
<dbReference type="GO" id="GO:0033890">
    <property type="term" value="F:ribonuclease D activity"/>
    <property type="evidence" value="ECO:0007669"/>
    <property type="project" value="UniProtKB-UniRule"/>
</dbReference>
<evidence type="ECO:0000256" key="3">
    <source>
        <dbReference type="ARBA" id="ARBA00022722"/>
    </source>
</evidence>
<dbReference type="SMART" id="SM00341">
    <property type="entry name" value="HRDC"/>
    <property type="match status" value="1"/>
</dbReference>
<dbReference type="PANTHER" id="PTHR47649:SF1">
    <property type="entry name" value="RIBONUCLEASE D"/>
    <property type="match status" value="1"/>
</dbReference>
<evidence type="ECO:0000259" key="7">
    <source>
        <dbReference type="PROSITE" id="PS50967"/>
    </source>
</evidence>
<comment type="subcellular location">
    <subcellularLocation>
        <location evidence="6">Cytoplasm</location>
    </subcellularLocation>
</comment>
<dbReference type="RefSeq" id="WP_261516199.1">
    <property type="nucleotide sequence ID" value="NZ_JAODNV010000014.1"/>
</dbReference>
<evidence type="ECO:0000313" key="8">
    <source>
        <dbReference type="EMBL" id="MCT8991274.1"/>
    </source>
</evidence>
<dbReference type="Pfam" id="PF00570">
    <property type="entry name" value="HRDC"/>
    <property type="match status" value="1"/>
</dbReference>
<dbReference type="InterPro" id="IPR002121">
    <property type="entry name" value="HRDC_dom"/>
</dbReference>
<comment type="function">
    <text evidence="6">Exonuclease involved in the 3' processing of various precursor tRNAs. Initiates hydrolysis at the 3'-terminus of an RNA molecule and releases 5'-mononucleotides.</text>
</comment>
<dbReference type="Gene3D" id="3.30.420.10">
    <property type="entry name" value="Ribonuclease H-like superfamily/Ribonuclease H"/>
    <property type="match status" value="1"/>
</dbReference>
<dbReference type="SMART" id="SM00474">
    <property type="entry name" value="35EXOc"/>
    <property type="match status" value="1"/>
</dbReference>
<keyword evidence="5 6" id="KW-0269">Exonuclease</keyword>
<dbReference type="Gene3D" id="1.10.150.80">
    <property type="entry name" value="HRDC domain"/>
    <property type="match status" value="1"/>
</dbReference>